<evidence type="ECO:0000256" key="1">
    <source>
        <dbReference type="SAM" id="Coils"/>
    </source>
</evidence>
<sequence length="190" mass="20348">MPDAELTTTELLTHYSSQLSRDLDENVQEQDRVRSEIEALQARLLTLQRDHTVLATMQQALESGIPVQQVRMSPPSQGYDLPAVSAPGATRRKHQTPTLVALIRSYLAEQSEPCSAAEVAAALSEAHPDRVIKTTVVRTTLEGLVARSSAQRLKQGHSVFYMSLEKAPGGGLADTDTGEGGSTGRSAVGG</sequence>
<feature type="coiled-coil region" evidence="1">
    <location>
        <begin position="23"/>
        <end position="50"/>
    </location>
</feature>
<proteinExistence type="predicted"/>
<keyword evidence="1" id="KW-0175">Coiled coil</keyword>
<evidence type="ECO:0000313" key="4">
    <source>
        <dbReference type="Proteomes" id="UP000653644"/>
    </source>
</evidence>
<evidence type="ECO:0000313" key="3">
    <source>
        <dbReference type="EMBL" id="GHA75801.1"/>
    </source>
</evidence>
<accession>A0ABQ3DCC6</accession>
<evidence type="ECO:0000256" key="2">
    <source>
        <dbReference type="SAM" id="MobiDB-lite"/>
    </source>
</evidence>
<dbReference type="EMBL" id="BMVN01000107">
    <property type="protein sequence ID" value="GHA75801.1"/>
    <property type="molecule type" value="Genomic_DNA"/>
</dbReference>
<dbReference type="Proteomes" id="UP000653644">
    <property type="component" value="Unassembled WGS sequence"/>
</dbReference>
<gene>
    <name evidence="3" type="ORF">GCM10010345_92420</name>
</gene>
<name>A0ABQ3DCC6_9ACTN</name>
<protein>
    <recommendedName>
        <fullName evidence="5">HTH HARE-type domain-containing protein</fullName>
    </recommendedName>
</protein>
<keyword evidence="4" id="KW-1185">Reference proteome</keyword>
<dbReference type="RefSeq" id="WP_229918137.1">
    <property type="nucleotide sequence ID" value="NZ_BMVN01000107.1"/>
</dbReference>
<evidence type="ECO:0008006" key="5">
    <source>
        <dbReference type="Google" id="ProtNLM"/>
    </source>
</evidence>
<comment type="caution">
    <text evidence="3">The sequence shown here is derived from an EMBL/GenBank/DDBJ whole genome shotgun (WGS) entry which is preliminary data.</text>
</comment>
<reference evidence="4" key="1">
    <citation type="journal article" date="2019" name="Int. J. Syst. Evol. Microbiol.">
        <title>The Global Catalogue of Microorganisms (GCM) 10K type strain sequencing project: providing services to taxonomists for standard genome sequencing and annotation.</title>
        <authorList>
            <consortium name="The Broad Institute Genomics Platform"/>
            <consortium name="The Broad Institute Genome Sequencing Center for Infectious Disease"/>
            <person name="Wu L."/>
            <person name="Ma J."/>
        </authorList>
    </citation>
    <scope>NUCLEOTIDE SEQUENCE [LARGE SCALE GENOMIC DNA]</scope>
    <source>
        <strain evidence="4">JCM 4733</strain>
    </source>
</reference>
<feature type="region of interest" description="Disordered" evidence="2">
    <location>
        <begin position="168"/>
        <end position="190"/>
    </location>
</feature>
<organism evidence="3 4">
    <name type="scientific">Streptomyces canarius</name>
    <dbReference type="NCBI Taxonomy" id="285453"/>
    <lineage>
        <taxon>Bacteria</taxon>
        <taxon>Bacillati</taxon>
        <taxon>Actinomycetota</taxon>
        <taxon>Actinomycetes</taxon>
        <taxon>Kitasatosporales</taxon>
        <taxon>Streptomycetaceae</taxon>
        <taxon>Streptomyces</taxon>
    </lineage>
</organism>